<keyword evidence="2" id="KW-1185">Reference proteome</keyword>
<evidence type="ECO:0000313" key="2">
    <source>
        <dbReference type="Proteomes" id="UP000220840"/>
    </source>
</evidence>
<dbReference type="Proteomes" id="UP000220840">
    <property type="component" value="Unassembled WGS sequence"/>
</dbReference>
<dbReference type="InterPro" id="IPR043721">
    <property type="entry name" value="DUF5662"/>
</dbReference>
<comment type="caution">
    <text evidence="1">The sequence shown here is derived from an EMBL/GenBank/DDBJ whole genome shotgun (WGS) entry which is preliminary data.</text>
</comment>
<dbReference type="STRING" id="137838.GCA_001458595_01940"/>
<evidence type="ECO:0000313" key="1">
    <source>
        <dbReference type="EMBL" id="PEG30601.1"/>
    </source>
</evidence>
<dbReference type="EMBL" id="PDCJ01000001">
    <property type="protein sequence ID" value="PEG30601.1"/>
    <property type="molecule type" value="Genomic_DNA"/>
</dbReference>
<accession>A0A2A7MGY7</accession>
<proteinExistence type="predicted"/>
<name>A0A2A7MGY7_9CLOT</name>
<dbReference type="Pfam" id="PF18907">
    <property type="entry name" value="DUF5662"/>
    <property type="match status" value="1"/>
</dbReference>
<organism evidence="1 2">
    <name type="scientific">Clostridium neonatale</name>
    <dbReference type="NCBI Taxonomy" id="137838"/>
    <lineage>
        <taxon>Bacteria</taxon>
        <taxon>Bacillati</taxon>
        <taxon>Bacillota</taxon>
        <taxon>Clostridia</taxon>
        <taxon>Eubacteriales</taxon>
        <taxon>Clostridiaceae</taxon>
        <taxon>Clostridium</taxon>
    </lineage>
</organism>
<protein>
    <submittedName>
        <fullName evidence="1">Catalase</fullName>
    </submittedName>
</protein>
<sequence length="179" mass="21127">MSKIKNALGHFITITNHKLLVMKSCFKVGLYKQGLLHDLSKYNPVEFFAGIKYYNGSISPNGIQKKQEGLSEAWLHHKGRNKHHFEYWIDYGIKESEGLKGMNMPTKYVVEMFIDRMSASKNYLKEKYTQRSALEYYEARKDYYILHPESRELLEFLLNKLCDEGEENTLKYIKNNILK</sequence>
<dbReference type="AlphaFoldDB" id="A0A2A7MGY7"/>
<reference evidence="1 2" key="1">
    <citation type="submission" date="2017-10" db="EMBL/GenBank/DDBJ databases">
        <title>Effective Description of Clostridium neonatale sp. nov. linked to necrotizing enterocolitis in neonates and a clarification of species assignable to the genus Clostridium (Prazmowski 1880) emend. Lawson and Rainey 2016.</title>
        <authorList>
            <person name="Bernard K."/>
            <person name="Burdz T."/>
            <person name="Wiebe D."/>
            <person name="Balcewich B."/>
            <person name="Alfa M."/>
            <person name="Bernier A.-M."/>
        </authorList>
    </citation>
    <scope>NUCLEOTIDE SEQUENCE [LARGE SCALE GENOMIC DNA]</scope>
    <source>
        <strain evidence="1 2">LCDC99A005</strain>
    </source>
</reference>
<gene>
    <name evidence="1" type="ORF">CQ394_02435</name>
</gene>
<dbReference type="RefSeq" id="WP_058294772.1">
    <property type="nucleotide sequence ID" value="NZ_CAMRXG010000022.1"/>
</dbReference>
<dbReference type="OrthoDB" id="9784470at2"/>